<dbReference type="AlphaFoldDB" id="A0A1W7D2I7"/>
<dbReference type="EMBL" id="CP021121">
    <property type="protein sequence ID" value="ARQ71167.1"/>
    <property type="molecule type" value="Genomic_DNA"/>
</dbReference>
<protein>
    <submittedName>
        <fullName evidence="2">Uncharacterized protein</fullName>
    </submittedName>
</protein>
<accession>A0A1W7D2I7</accession>
<proteinExistence type="predicted"/>
<evidence type="ECO:0000313" key="2">
    <source>
        <dbReference type="EMBL" id="ARQ71167.1"/>
    </source>
</evidence>
<dbReference type="Proteomes" id="UP000194218">
    <property type="component" value="Chromosome"/>
</dbReference>
<evidence type="ECO:0000313" key="3">
    <source>
        <dbReference type="Proteomes" id="UP000194218"/>
    </source>
</evidence>
<dbReference type="KEGG" id="smao:CAG99_22180"/>
<feature type="region of interest" description="Disordered" evidence="1">
    <location>
        <begin position="35"/>
        <end position="59"/>
    </location>
</feature>
<keyword evidence="3" id="KW-1185">Reference proteome</keyword>
<name>A0A1W7D2I7_9ACTN</name>
<gene>
    <name evidence="2" type="ORF">CAG99_22180</name>
</gene>
<dbReference type="RefSeq" id="WP_086161008.1">
    <property type="nucleotide sequence ID" value="NZ_CP021121.1"/>
</dbReference>
<organism evidence="2 3">
    <name type="scientific">Streptomyces marincola</name>
    <dbReference type="NCBI Taxonomy" id="2878388"/>
    <lineage>
        <taxon>Bacteria</taxon>
        <taxon>Bacillati</taxon>
        <taxon>Actinomycetota</taxon>
        <taxon>Actinomycetes</taxon>
        <taxon>Kitasatosporales</taxon>
        <taxon>Streptomycetaceae</taxon>
        <taxon>Streptomyces</taxon>
    </lineage>
</organism>
<dbReference type="OrthoDB" id="3815872at2"/>
<sequence length="59" mass="6129">MPTLPERADGGAVRPFTRALDALLASARTGEAHPLRRAVPAARDPGLTRAETALAAPAR</sequence>
<evidence type="ECO:0000256" key="1">
    <source>
        <dbReference type="SAM" id="MobiDB-lite"/>
    </source>
</evidence>
<reference evidence="2 3" key="1">
    <citation type="submission" date="2017-05" db="EMBL/GenBank/DDBJ databases">
        <title>Complete genome sequence of Streptomyces sp. SCSIO 03032 revealed the diverse biosynthetic pathways for its bioactive secondary metabolites.</title>
        <authorList>
            <person name="Ma L."/>
            <person name="Zhu Y."/>
            <person name="Zhang W."/>
            <person name="Zhang G."/>
            <person name="Tian X."/>
            <person name="Zhang S."/>
            <person name="Zhang C."/>
        </authorList>
    </citation>
    <scope>NUCLEOTIDE SEQUENCE [LARGE SCALE GENOMIC DNA]</scope>
    <source>
        <strain evidence="2 3">SCSIO 03032</strain>
    </source>
</reference>